<gene>
    <name evidence="2" type="ORF">WJX81_006474</name>
</gene>
<evidence type="ECO:0000313" key="2">
    <source>
        <dbReference type="EMBL" id="KAK9845937.1"/>
    </source>
</evidence>
<keyword evidence="1" id="KW-0472">Membrane</keyword>
<accession>A0AAW1SJE7</accession>
<keyword evidence="3" id="KW-1185">Reference proteome</keyword>
<protein>
    <submittedName>
        <fullName evidence="2">Uncharacterized protein</fullName>
    </submittedName>
</protein>
<feature type="transmembrane region" description="Helical" evidence="1">
    <location>
        <begin position="55"/>
        <end position="80"/>
    </location>
</feature>
<dbReference type="EMBL" id="JALJOU010000002">
    <property type="protein sequence ID" value="KAK9845937.1"/>
    <property type="molecule type" value="Genomic_DNA"/>
</dbReference>
<reference evidence="2 3" key="1">
    <citation type="journal article" date="2024" name="Nat. Commun.">
        <title>Phylogenomics reveals the evolutionary origins of lichenization in chlorophyte algae.</title>
        <authorList>
            <person name="Puginier C."/>
            <person name="Libourel C."/>
            <person name="Otte J."/>
            <person name="Skaloud P."/>
            <person name="Haon M."/>
            <person name="Grisel S."/>
            <person name="Petersen M."/>
            <person name="Berrin J.G."/>
            <person name="Delaux P.M."/>
            <person name="Dal Grande F."/>
            <person name="Keller J."/>
        </authorList>
    </citation>
    <scope>NUCLEOTIDE SEQUENCE [LARGE SCALE GENOMIC DNA]</scope>
    <source>
        <strain evidence="2 3">SAG 245.80</strain>
    </source>
</reference>
<name>A0AAW1SJE7_9CHLO</name>
<dbReference type="AlphaFoldDB" id="A0AAW1SJE7"/>
<feature type="transmembrane region" description="Helical" evidence="1">
    <location>
        <begin position="100"/>
        <end position="120"/>
    </location>
</feature>
<organism evidence="2 3">
    <name type="scientific">Elliptochloris bilobata</name>
    <dbReference type="NCBI Taxonomy" id="381761"/>
    <lineage>
        <taxon>Eukaryota</taxon>
        <taxon>Viridiplantae</taxon>
        <taxon>Chlorophyta</taxon>
        <taxon>core chlorophytes</taxon>
        <taxon>Trebouxiophyceae</taxon>
        <taxon>Trebouxiophyceae incertae sedis</taxon>
        <taxon>Elliptochloris clade</taxon>
        <taxon>Elliptochloris</taxon>
    </lineage>
</organism>
<sequence>MLNLILWAFLFRGEHSTSRHIIASKVVVGLAILGWLVVVLFAVIQSYWAFVKTRLLFAVPGTGEVWGGPVASFALTIGAYYAASTSADYTVTDFEQFSDVWVPVAFGFLASALVPFLSIVDRLSLLSEEADRLL</sequence>
<proteinExistence type="predicted"/>
<comment type="caution">
    <text evidence="2">The sequence shown here is derived from an EMBL/GenBank/DDBJ whole genome shotgun (WGS) entry which is preliminary data.</text>
</comment>
<feature type="transmembrane region" description="Helical" evidence="1">
    <location>
        <begin position="26"/>
        <end position="48"/>
    </location>
</feature>
<keyword evidence="1" id="KW-0812">Transmembrane</keyword>
<evidence type="ECO:0000313" key="3">
    <source>
        <dbReference type="Proteomes" id="UP001445335"/>
    </source>
</evidence>
<evidence type="ECO:0000256" key="1">
    <source>
        <dbReference type="SAM" id="Phobius"/>
    </source>
</evidence>
<keyword evidence="1" id="KW-1133">Transmembrane helix</keyword>
<dbReference type="Proteomes" id="UP001445335">
    <property type="component" value="Unassembled WGS sequence"/>
</dbReference>